<keyword evidence="6" id="KW-0647">Proteasome</keyword>
<feature type="chain" id="PRO_5008016626" evidence="5">
    <location>
        <begin position="23"/>
        <end position="243"/>
    </location>
</feature>
<accession>A0A173Z677</accession>
<dbReference type="OrthoDB" id="9898235at2"/>
<keyword evidence="3" id="KW-0378">Hydrolase</keyword>
<feature type="coiled-coil region" evidence="4">
    <location>
        <begin position="204"/>
        <end position="231"/>
    </location>
</feature>
<organism evidence="6 7">
    <name type="scientific">Clostridium disporicum</name>
    <dbReference type="NCBI Taxonomy" id="84024"/>
    <lineage>
        <taxon>Bacteria</taxon>
        <taxon>Bacillati</taxon>
        <taxon>Bacillota</taxon>
        <taxon>Clostridia</taxon>
        <taxon>Eubacteriales</taxon>
        <taxon>Clostridiaceae</taxon>
        <taxon>Clostridium</taxon>
    </lineage>
</organism>
<keyword evidence="2" id="KW-0645">Protease</keyword>
<dbReference type="PANTHER" id="PTHR32194:SF0">
    <property type="entry name" value="ATP-DEPENDENT PROTEASE SUBUNIT HSLV"/>
    <property type="match status" value="1"/>
</dbReference>
<evidence type="ECO:0000256" key="5">
    <source>
        <dbReference type="SAM" id="SignalP"/>
    </source>
</evidence>
<dbReference type="InterPro" id="IPR001353">
    <property type="entry name" value="Proteasome_sua/b"/>
</dbReference>
<dbReference type="Gene3D" id="3.60.20.10">
    <property type="entry name" value="Glutamine Phosphoribosylpyrophosphate, subunit 1, domain 1"/>
    <property type="match status" value="1"/>
</dbReference>
<dbReference type="EMBL" id="CYZX01000002">
    <property type="protein sequence ID" value="CUN71892.1"/>
    <property type="molecule type" value="Genomic_DNA"/>
</dbReference>
<dbReference type="Pfam" id="PF00227">
    <property type="entry name" value="Proteasome"/>
    <property type="match status" value="1"/>
</dbReference>
<dbReference type="GO" id="GO:0005839">
    <property type="term" value="C:proteasome core complex"/>
    <property type="evidence" value="ECO:0007669"/>
    <property type="project" value="InterPro"/>
</dbReference>
<evidence type="ECO:0000313" key="6">
    <source>
        <dbReference type="EMBL" id="CUN71892.1"/>
    </source>
</evidence>
<evidence type="ECO:0000256" key="1">
    <source>
        <dbReference type="ARBA" id="ARBA00022490"/>
    </source>
</evidence>
<evidence type="ECO:0000256" key="4">
    <source>
        <dbReference type="SAM" id="Coils"/>
    </source>
</evidence>
<evidence type="ECO:0000256" key="3">
    <source>
        <dbReference type="ARBA" id="ARBA00022801"/>
    </source>
</evidence>
<dbReference type="AlphaFoldDB" id="A0A173Z677"/>
<evidence type="ECO:0000256" key="2">
    <source>
        <dbReference type="ARBA" id="ARBA00022670"/>
    </source>
</evidence>
<dbReference type="Proteomes" id="UP000095594">
    <property type="component" value="Unassembled WGS sequence"/>
</dbReference>
<dbReference type="RefSeq" id="WP_055263395.1">
    <property type="nucleotide sequence ID" value="NZ_CABIXQ010000002.1"/>
</dbReference>
<gene>
    <name evidence="6" type="ORF">ERS852471_00399</name>
</gene>
<dbReference type="GO" id="GO:0008233">
    <property type="term" value="F:peptidase activity"/>
    <property type="evidence" value="ECO:0007669"/>
    <property type="project" value="UniProtKB-KW"/>
</dbReference>
<feature type="signal peptide" evidence="5">
    <location>
        <begin position="1"/>
        <end position="22"/>
    </location>
</feature>
<sequence>MLKKIICNTIIFFMLITLTANATTIIAVIGENKIMLAADTRLTITKKNGEKIHDDTGKKLFKLKNGVGVAFAGDTNSIKTLRSGKDIITKSVSTIINDLNNLSCIEELTVADTAELIAEKYVNLLIDYTGDILVVGFDNDEPVIYGIKAVKGRAIWQGISGKGSFWAIGSGSEMMVNKLRENVGCEEDNNMDLCMDHLKNLKDREILSIVKESLQEVIDDYEENYREEERSTGGKVETLIIKP</sequence>
<keyword evidence="1" id="KW-0963">Cytoplasm</keyword>
<dbReference type="InterPro" id="IPR029055">
    <property type="entry name" value="Ntn_hydrolases_N"/>
</dbReference>
<reference evidence="6 7" key="1">
    <citation type="submission" date="2015-09" db="EMBL/GenBank/DDBJ databases">
        <authorList>
            <consortium name="Pathogen Informatics"/>
        </authorList>
    </citation>
    <scope>NUCLEOTIDE SEQUENCE [LARGE SCALE GENOMIC DNA]</scope>
    <source>
        <strain evidence="6 7">2789STDY5834856</strain>
    </source>
</reference>
<dbReference type="InterPro" id="IPR023333">
    <property type="entry name" value="Proteasome_suB-type"/>
</dbReference>
<evidence type="ECO:0000313" key="7">
    <source>
        <dbReference type="Proteomes" id="UP000095594"/>
    </source>
</evidence>
<dbReference type="GO" id="GO:0051603">
    <property type="term" value="P:proteolysis involved in protein catabolic process"/>
    <property type="evidence" value="ECO:0007669"/>
    <property type="project" value="InterPro"/>
</dbReference>
<keyword evidence="4" id="KW-0175">Coiled coil</keyword>
<dbReference type="GO" id="GO:0005737">
    <property type="term" value="C:cytoplasm"/>
    <property type="evidence" value="ECO:0007669"/>
    <property type="project" value="TreeGrafter"/>
</dbReference>
<proteinExistence type="predicted"/>
<keyword evidence="5" id="KW-0732">Signal</keyword>
<name>A0A173Z677_9CLOT</name>
<dbReference type="PANTHER" id="PTHR32194">
    <property type="entry name" value="METALLOPROTEASE TLDD"/>
    <property type="match status" value="1"/>
</dbReference>
<protein>
    <submittedName>
        <fullName evidence="6">Proteasome endopeptidase complex, archaeal, beta subunit</fullName>
    </submittedName>
</protein>
<dbReference type="SUPFAM" id="SSF56235">
    <property type="entry name" value="N-terminal nucleophile aminohydrolases (Ntn hydrolases)"/>
    <property type="match status" value="1"/>
</dbReference>